<keyword evidence="4 6" id="KW-0067">ATP-binding</keyword>
<dbReference type="InterPro" id="IPR017871">
    <property type="entry name" value="ABC_transporter-like_CS"/>
</dbReference>
<dbReference type="RefSeq" id="WP_080920186.1">
    <property type="nucleotide sequence ID" value="NZ_MDET01000022.1"/>
</dbReference>
<protein>
    <submittedName>
        <fullName evidence="6">ABC transporter ATP-binding protein</fullName>
    </submittedName>
</protein>
<keyword evidence="7" id="KW-1185">Reference proteome</keyword>
<keyword evidence="3" id="KW-0547">Nucleotide-binding</keyword>
<evidence type="ECO:0000256" key="4">
    <source>
        <dbReference type="ARBA" id="ARBA00022840"/>
    </source>
</evidence>
<dbReference type="SUPFAM" id="SSF52540">
    <property type="entry name" value="P-loop containing nucleoside triphosphate hydrolases"/>
    <property type="match status" value="1"/>
</dbReference>
<name>A0A1V8RP47_9HYPH</name>
<dbReference type="CDD" id="cd03293">
    <property type="entry name" value="ABC_NrtD_SsuB_transporters"/>
    <property type="match status" value="1"/>
</dbReference>
<keyword evidence="2" id="KW-0813">Transport</keyword>
<sequence>MTAGHASTPKLAVRAATKAYSTASGDFLALDRCSLDVKANEIVSIVGPSGCGKTTLLWSMSGLHKLTGGEILLDGKPVAGARPEIGIVFQEANLLPWRNLAANINFPFEIKGEKPDKMWIDHLLQRVGLEGFNAKFPRELSGGMQQRAAIVRALSLKPSVLLMDEPFGALDSFTREEMNRLVEEIWLDTPTTIVFITHSIEEAIFLSDRVVVMSARPGRVAKEYDVPFPRPRSLEIMATREVFDLQNAIKMDIIGGRASSQPAVVKTAAPVN</sequence>
<accession>A0A1V8RP47</accession>
<dbReference type="PROSITE" id="PS50893">
    <property type="entry name" value="ABC_TRANSPORTER_2"/>
    <property type="match status" value="1"/>
</dbReference>
<dbReference type="Proteomes" id="UP000191905">
    <property type="component" value="Unassembled WGS sequence"/>
</dbReference>
<evidence type="ECO:0000256" key="3">
    <source>
        <dbReference type="ARBA" id="ARBA00022741"/>
    </source>
</evidence>
<dbReference type="PANTHER" id="PTHR42788:SF13">
    <property type="entry name" value="ALIPHATIC SULFONATES IMPORT ATP-BINDING PROTEIN SSUB"/>
    <property type="match status" value="1"/>
</dbReference>
<evidence type="ECO:0000313" key="7">
    <source>
        <dbReference type="Proteomes" id="UP000191905"/>
    </source>
</evidence>
<evidence type="ECO:0000313" key="6">
    <source>
        <dbReference type="EMBL" id="OQM74981.1"/>
    </source>
</evidence>
<gene>
    <name evidence="6" type="ORF">BFN67_20375</name>
</gene>
<dbReference type="STRING" id="1873176.BFN67_20375"/>
<reference evidence="6 7" key="1">
    <citation type="journal article" date="2016" name="Int. J. Syst. Evol. Microbiol.">
        <title>Pseudaminobacter manganicus sp. nov., isolated from sludge of a manganese mine.</title>
        <authorList>
            <person name="Li J."/>
            <person name="Huang J."/>
            <person name="Liao S."/>
            <person name="Wang G."/>
        </authorList>
    </citation>
    <scope>NUCLEOTIDE SEQUENCE [LARGE SCALE GENOMIC DNA]</scope>
    <source>
        <strain evidence="6 7">JH-7</strain>
    </source>
</reference>
<dbReference type="EMBL" id="MDET01000022">
    <property type="protein sequence ID" value="OQM74981.1"/>
    <property type="molecule type" value="Genomic_DNA"/>
</dbReference>
<proteinExistence type="inferred from homology"/>
<dbReference type="GO" id="GO:0005524">
    <property type="term" value="F:ATP binding"/>
    <property type="evidence" value="ECO:0007669"/>
    <property type="project" value="UniProtKB-KW"/>
</dbReference>
<dbReference type="InterPro" id="IPR003439">
    <property type="entry name" value="ABC_transporter-like_ATP-bd"/>
</dbReference>
<dbReference type="GO" id="GO:0016887">
    <property type="term" value="F:ATP hydrolysis activity"/>
    <property type="evidence" value="ECO:0007669"/>
    <property type="project" value="InterPro"/>
</dbReference>
<evidence type="ECO:0000256" key="1">
    <source>
        <dbReference type="ARBA" id="ARBA00005417"/>
    </source>
</evidence>
<dbReference type="Gene3D" id="3.40.50.300">
    <property type="entry name" value="P-loop containing nucleotide triphosphate hydrolases"/>
    <property type="match status" value="1"/>
</dbReference>
<evidence type="ECO:0000256" key="2">
    <source>
        <dbReference type="ARBA" id="ARBA00022448"/>
    </source>
</evidence>
<dbReference type="AlphaFoldDB" id="A0A1V8RP47"/>
<dbReference type="PANTHER" id="PTHR42788">
    <property type="entry name" value="TAURINE IMPORT ATP-BINDING PROTEIN-RELATED"/>
    <property type="match status" value="1"/>
</dbReference>
<dbReference type="Pfam" id="PF00005">
    <property type="entry name" value="ABC_tran"/>
    <property type="match status" value="1"/>
</dbReference>
<dbReference type="OrthoDB" id="9807242at2"/>
<dbReference type="InterPro" id="IPR050166">
    <property type="entry name" value="ABC_transporter_ATP-bind"/>
</dbReference>
<evidence type="ECO:0000259" key="5">
    <source>
        <dbReference type="PROSITE" id="PS50893"/>
    </source>
</evidence>
<feature type="domain" description="ABC transporter" evidence="5">
    <location>
        <begin position="13"/>
        <end position="240"/>
    </location>
</feature>
<comment type="caution">
    <text evidence="6">The sequence shown here is derived from an EMBL/GenBank/DDBJ whole genome shotgun (WGS) entry which is preliminary data.</text>
</comment>
<dbReference type="SMART" id="SM00382">
    <property type="entry name" value="AAA"/>
    <property type="match status" value="1"/>
</dbReference>
<dbReference type="InterPro" id="IPR027417">
    <property type="entry name" value="P-loop_NTPase"/>
</dbReference>
<organism evidence="6 7">
    <name type="scientific">Manganibacter manganicus</name>
    <dbReference type="NCBI Taxonomy" id="1873176"/>
    <lineage>
        <taxon>Bacteria</taxon>
        <taxon>Pseudomonadati</taxon>
        <taxon>Pseudomonadota</taxon>
        <taxon>Alphaproteobacteria</taxon>
        <taxon>Hyphomicrobiales</taxon>
        <taxon>Phyllobacteriaceae</taxon>
        <taxon>Manganibacter</taxon>
    </lineage>
</organism>
<dbReference type="InterPro" id="IPR003593">
    <property type="entry name" value="AAA+_ATPase"/>
</dbReference>
<comment type="similarity">
    <text evidence="1">Belongs to the ABC transporter superfamily.</text>
</comment>
<dbReference type="PROSITE" id="PS00211">
    <property type="entry name" value="ABC_TRANSPORTER_1"/>
    <property type="match status" value="1"/>
</dbReference>